<dbReference type="EMBL" id="CP036425">
    <property type="protein sequence ID" value="QDU35346.1"/>
    <property type="molecule type" value="Genomic_DNA"/>
</dbReference>
<dbReference type="AlphaFoldDB" id="A0A517YYR5"/>
<dbReference type="KEGG" id="pcor:KS4_34270"/>
<feature type="signal peptide" evidence="1">
    <location>
        <begin position="1"/>
        <end position="35"/>
    </location>
</feature>
<organism evidence="2 3">
    <name type="scientific">Poriferisphaera corsica</name>
    <dbReference type="NCBI Taxonomy" id="2528020"/>
    <lineage>
        <taxon>Bacteria</taxon>
        <taxon>Pseudomonadati</taxon>
        <taxon>Planctomycetota</taxon>
        <taxon>Phycisphaerae</taxon>
        <taxon>Phycisphaerales</taxon>
        <taxon>Phycisphaeraceae</taxon>
        <taxon>Poriferisphaera</taxon>
    </lineage>
</organism>
<evidence type="ECO:0000313" key="2">
    <source>
        <dbReference type="EMBL" id="QDU35346.1"/>
    </source>
</evidence>
<evidence type="ECO:0000256" key="1">
    <source>
        <dbReference type="SAM" id="SignalP"/>
    </source>
</evidence>
<accession>A0A517YYR5</accession>
<sequence length="243" mass="26273" precursor="true">MLEIKGRGKGKEGKMIRRFILLIAMIGACSSSIHAAVVTHSFFGTVTAVDTTANTSAFTNAKIGDAISFHYSYDQSHLYSSNTHTATFDKPFDFWSVSIGSQTVSRYGSFLHQYDFAAVTNDDGQPQPADSLLYNLYGNSLASWAILLVLDDFDGLALSRADLSDTIDFNEFDITFGNIVVYAEGDQPANSPGSGSAPTVAIDFSLDRFEAYQPYSSPTPSALAAAILLLPLTLRRARAHSSI</sequence>
<keyword evidence="3" id="KW-1185">Reference proteome</keyword>
<name>A0A517YYR5_9BACT</name>
<evidence type="ECO:0000313" key="3">
    <source>
        <dbReference type="Proteomes" id="UP000317369"/>
    </source>
</evidence>
<gene>
    <name evidence="2" type="ORF">KS4_34270</name>
</gene>
<dbReference type="Proteomes" id="UP000317369">
    <property type="component" value="Chromosome"/>
</dbReference>
<reference evidence="2 3" key="1">
    <citation type="submission" date="2019-02" db="EMBL/GenBank/DDBJ databases">
        <title>Deep-cultivation of Planctomycetes and their phenomic and genomic characterization uncovers novel biology.</title>
        <authorList>
            <person name="Wiegand S."/>
            <person name="Jogler M."/>
            <person name="Boedeker C."/>
            <person name="Pinto D."/>
            <person name="Vollmers J."/>
            <person name="Rivas-Marin E."/>
            <person name="Kohn T."/>
            <person name="Peeters S.H."/>
            <person name="Heuer A."/>
            <person name="Rast P."/>
            <person name="Oberbeckmann S."/>
            <person name="Bunk B."/>
            <person name="Jeske O."/>
            <person name="Meyerdierks A."/>
            <person name="Storesund J.E."/>
            <person name="Kallscheuer N."/>
            <person name="Luecker S."/>
            <person name="Lage O.M."/>
            <person name="Pohl T."/>
            <person name="Merkel B.J."/>
            <person name="Hornburger P."/>
            <person name="Mueller R.-W."/>
            <person name="Bruemmer F."/>
            <person name="Labrenz M."/>
            <person name="Spormann A.M."/>
            <person name="Op den Camp H."/>
            <person name="Overmann J."/>
            <person name="Amann R."/>
            <person name="Jetten M.S.M."/>
            <person name="Mascher T."/>
            <person name="Medema M.H."/>
            <person name="Devos D.P."/>
            <person name="Kaster A.-K."/>
            <person name="Ovreas L."/>
            <person name="Rohde M."/>
            <person name="Galperin M.Y."/>
            <person name="Jogler C."/>
        </authorList>
    </citation>
    <scope>NUCLEOTIDE SEQUENCE [LARGE SCALE GENOMIC DNA]</scope>
    <source>
        <strain evidence="2 3">KS4</strain>
    </source>
</reference>
<keyword evidence="1" id="KW-0732">Signal</keyword>
<protein>
    <submittedName>
        <fullName evidence="2">Uncharacterized protein</fullName>
    </submittedName>
</protein>
<feature type="chain" id="PRO_5022179529" evidence="1">
    <location>
        <begin position="36"/>
        <end position="243"/>
    </location>
</feature>
<proteinExistence type="predicted"/>
<dbReference type="PROSITE" id="PS51257">
    <property type="entry name" value="PROKAR_LIPOPROTEIN"/>
    <property type="match status" value="1"/>
</dbReference>